<dbReference type="InterPro" id="IPR000835">
    <property type="entry name" value="HTH_MarR-typ"/>
</dbReference>
<feature type="domain" description="HTH marR-type" evidence="4">
    <location>
        <begin position="2"/>
        <end position="134"/>
    </location>
</feature>
<dbReference type="SUPFAM" id="SSF46785">
    <property type="entry name" value="Winged helix' DNA-binding domain"/>
    <property type="match status" value="1"/>
</dbReference>
<dbReference type="InterPro" id="IPR036390">
    <property type="entry name" value="WH_DNA-bd_sf"/>
</dbReference>
<gene>
    <name evidence="5" type="ORF">BDD43_1963</name>
</gene>
<comment type="caution">
    <text evidence="5">The sequence shown here is derived from an EMBL/GenBank/DDBJ whole genome shotgun (WGS) entry which is preliminary data.</text>
</comment>
<evidence type="ECO:0000256" key="3">
    <source>
        <dbReference type="ARBA" id="ARBA00023163"/>
    </source>
</evidence>
<organism evidence="5 6">
    <name type="scientific">Mucilaginibacter gracilis</name>
    <dbReference type="NCBI Taxonomy" id="423350"/>
    <lineage>
        <taxon>Bacteria</taxon>
        <taxon>Pseudomonadati</taxon>
        <taxon>Bacteroidota</taxon>
        <taxon>Sphingobacteriia</taxon>
        <taxon>Sphingobacteriales</taxon>
        <taxon>Sphingobacteriaceae</taxon>
        <taxon>Mucilaginibacter</taxon>
    </lineage>
</organism>
<reference evidence="5 6" key="1">
    <citation type="submission" date="2018-10" db="EMBL/GenBank/DDBJ databases">
        <title>Genomic Encyclopedia of Archaeal and Bacterial Type Strains, Phase II (KMG-II): from individual species to whole genera.</title>
        <authorList>
            <person name="Goeker M."/>
        </authorList>
    </citation>
    <scope>NUCLEOTIDE SEQUENCE [LARGE SCALE GENOMIC DNA]</scope>
    <source>
        <strain evidence="5 6">DSM 18602</strain>
    </source>
</reference>
<dbReference type="Gene3D" id="1.10.10.10">
    <property type="entry name" value="Winged helix-like DNA-binding domain superfamily/Winged helix DNA-binding domain"/>
    <property type="match status" value="1"/>
</dbReference>
<dbReference type="GO" id="GO:0003677">
    <property type="term" value="F:DNA binding"/>
    <property type="evidence" value="ECO:0007669"/>
    <property type="project" value="UniProtKB-KW"/>
</dbReference>
<evidence type="ECO:0000313" key="5">
    <source>
        <dbReference type="EMBL" id="RKR81807.1"/>
    </source>
</evidence>
<name>A0A495IYP2_9SPHI</name>
<dbReference type="SMART" id="SM00347">
    <property type="entry name" value="HTH_MARR"/>
    <property type="match status" value="1"/>
</dbReference>
<accession>A0A495IYP2</accession>
<proteinExistence type="predicted"/>
<protein>
    <submittedName>
        <fullName evidence="5">DNA-binding MarR family transcriptional regulator</fullName>
    </submittedName>
</protein>
<keyword evidence="2 5" id="KW-0238">DNA-binding</keyword>
<sequence>MDEPISRRLMQLAKIYLGAFSKQVEYMDITRYHYILLLIAEYEGQPTQKKLAQITGKDKSAMVSIVDLLSTKGYVYREINPYDRREQLIKLTDKARQDIPAIKQSFALLNNKATEGISPQKLDIFNDVLNQMAVNLKPLDSYLVSFRKKIKKTNTKQ</sequence>
<evidence type="ECO:0000256" key="1">
    <source>
        <dbReference type="ARBA" id="ARBA00023015"/>
    </source>
</evidence>
<dbReference type="GO" id="GO:0003700">
    <property type="term" value="F:DNA-binding transcription factor activity"/>
    <property type="evidence" value="ECO:0007669"/>
    <property type="project" value="InterPro"/>
</dbReference>
<dbReference type="PANTHER" id="PTHR42756:SF1">
    <property type="entry name" value="TRANSCRIPTIONAL REPRESSOR OF EMRAB OPERON"/>
    <property type="match status" value="1"/>
</dbReference>
<dbReference type="Pfam" id="PF12802">
    <property type="entry name" value="MarR_2"/>
    <property type="match status" value="1"/>
</dbReference>
<dbReference type="PRINTS" id="PR00598">
    <property type="entry name" value="HTHMARR"/>
</dbReference>
<evidence type="ECO:0000256" key="2">
    <source>
        <dbReference type="ARBA" id="ARBA00023125"/>
    </source>
</evidence>
<dbReference type="RefSeq" id="WP_121197475.1">
    <property type="nucleotide sequence ID" value="NZ_RBKU01000001.1"/>
</dbReference>
<dbReference type="PROSITE" id="PS50995">
    <property type="entry name" value="HTH_MARR_2"/>
    <property type="match status" value="1"/>
</dbReference>
<dbReference type="AlphaFoldDB" id="A0A495IYP2"/>
<dbReference type="PANTHER" id="PTHR42756">
    <property type="entry name" value="TRANSCRIPTIONAL REGULATOR, MARR"/>
    <property type="match status" value="1"/>
</dbReference>
<evidence type="ECO:0000313" key="6">
    <source>
        <dbReference type="Proteomes" id="UP000268007"/>
    </source>
</evidence>
<dbReference type="InterPro" id="IPR036388">
    <property type="entry name" value="WH-like_DNA-bd_sf"/>
</dbReference>
<dbReference type="EMBL" id="RBKU01000001">
    <property type="protein sequence ID" value="RKR81807.1"/>
    <property type="molecule type" value="Genomic_DNA"/>
</dbReference>
<keyword evidence="6" id="KW-1185">Reference proteome</keyword>
<dbReference type="OrthoDB" id="5327581at2"/>
<dbReference type="Proteomes" id="UP000268007">
    <property type="component" value="Unassembled WGS sequence"/>
</dbReference>
<keyword evidence="3" id="KW-0804">Transcription</keyword>
<keyword evidence="1" id="KW-0805">Transcription regulation</keyword>
<evidence type="ECO:0000259" key="4">
    <source>
        <dbReference type="PROSITE" id="PS50995"/>
    </source>
</evidence>